<evidence type="ECO:0008006" key="3">
    <source>
        <dbReference type="Google" id="ProtNLM"/>
    </source>
</evidence>
<name>A0AB33JS57_9ACTN</name>
<dbReference type="EMBL" id="AP035881">
    <property type="protein sequence ID" value="BFP44129.1"/>
    <property type="molecule type" value="Genomic_DNA"/>
</dbReference>
<accession>A0AB33JS57</accession>
<dbReference type="AlphaFoldDB" id="A0AB33JS57"/>
<reference evidence="2" key="1">
    <citation type="submission" date="2024-07" db="EMBL/GenBank/DDBJ databases">
        <title>Complete genome sequences of cellulolytic bacteria, Kitasatospora sp. CMC57 and Streptomyces sp. CMC78, isolated from Japanese agricultural soil.</title>
        <authorList>
            <person name="Hashimoto T."/>
            <person name="Ito M."/>
            <person name="Iwamoto M."/>
            <person name="Fukahori D."/>
            <person name="Shoda T."/>
            <person name="Sakoda M."/>
            <person name="Morohoshi T."/>
            <person name="Mitsuboshi M."/>
            <person name="Nishizawa T."/>
        </authorList>
    </citation>
    <scope>NUCLEOTIDE SEQUENCE</scope>
    <source>
        <strain evidence="2">CMC57</strain>
    </source>
</reference>
<evidence type="ECO:0000313" key="2">
    <source>
        <dbReference type="EMBL" id="BFP44129.1"/>
    </source>
</evidence>
<feature type="region of interest" description="Disordered" evidence="1">
    <location>
        <begin position="76"/>
        <end position="105"/>
    </location>
</feature>
<sequence length="125" mass="13182">MKKQKILVAYGSKHRAAAGIGKEIGPTLHQDGFEAAVVPAADAHDVSGYDAVGLRSSLIRGISATSQICGPRMPALTQSLESVPDPRAERPRPGPGEGLSCRADRPTTEVLPALSVVGRRRVCWS</sequence>
<gene>
    <name evidence="2" type="ORF">KCMC57_04970</name>
</gene>
<organism evidence="2">
    <name type="scientific">Kitasatospora sp. CMC57</name>
    <dbReference type="NCBI Taxonomy" id="3231513"/>
    <lineage>
        <taxon>Bacteria</taxon>
        <taxon>Bacillati</taxon>
        <taxon>Actinomycetota</taxon>
        <taxon>Actinomycetes</taxon>
        <taxon>Kitasatosporales</taxon>
        <taxon>Streptomycetaceae</taxon>
        <taxon>Kitasatospora</taxon>
    </lineage>
</organism>
<evidence type="ECO:0000256" key="1">
    <source>
        <dbReference type="SAM" id="MobiDB-lite"/>
    </source>
</evidence>
<proteinExistence type="predicted"/>
<protein>
    <recommendedName>
        <fullName evidence="3">Flavodoxin-like domain-containing protein</fullName>
    </recommendedName>
</protein>
<dbReference type="RefSeq" id="WP_407986726.1">
    <property type="nucleotide sequence ID" value="NZ_AP035881.2"/>
</dbReference>